<comment type="caution">
    <text evidence="9">Lacks conserved residue(s) required for the propagation of feature annotation.</text>
</comment>
<dbReference type="PROSITE" id="PS00420">
    <property type="entry name" value="SRCR_1"/>
    <property type="match status" value="9"/>
</dbReference>
<feature type="disulfide bond" evidence="9">
    <location>
        <begin position="1017"/>
        <end position="1027"/>
    </location>
</feature>
<evidence type="ECO:0000256" key="3">
    <source>
        <dbReference type="ARBA" id="ARBA00023157"/>
    </source>
</evidence>
<gene>
    <name evidence="12" type="primary">PIT54</name>
    <name evidence="12" type="ORF">Y1Q_0022113</name>
</gene>
<feature type="disulfide bond" evidence="9">
    <location>
        <begin position="766"/>
        <end position="827"/>
    </location>
</feature>
<keyword evidence="3 9" id="KW-1015">Disulfide bond</keyword>
<feature type="domain" description="SRCR" evidence="11">
    <location>
        <begin position="618"/>
        <end position="718"/>
    </location>
</feature>
<evidence type="ECO:0000256" key="1">
    <source>
        <dbReference type="ARBA" id="ARBA00022729"/>
    </source>
</evidence>
<organism evidence="12 13">
    <name type="scientific">Alligator mississippiensis</name>
    <name type="common">American alligator</name>
    <dbReference type="NCBI Taxonomy" id="8496"/>
    <lineage>
        <taxon>Eukaryota</taxon>
        <taxon>Metazoa</taxon>
        <taxon>Chordata</taxon>
        <taxon>Craniata</taxon>
        <taxon>Vertebrata</taxon>
        <taxon>Euteleostomi</taxon>
        <taxon>Archelosauria</taxon>
        <taxon>Archosauria</taxon>
        <taxon>Crocodylia</taxon>
        <taxon>Alligatoridae</taxon>
        <taxon>Alligatorinae</taxon>
        <taxon>Alligator</taxon>
    </lineage>
</organism>
<comment type="function">
    <text evidence="6">Binds to extracellular matrix proteins. Binds to pathogen-associated molecular patterns (PAMPs) present on the cell walls of Gram-positive and Gram-negative bacteria and fungi, behaving as a pattern recognition receptor (PRR). Induces bacterial and fungal aggregation and subsequent inhibition of PAMP-induced cytokine release. Does not possess intrinsic bactericidal activity. May play a role in the innate defense and homeostasis of certain epithelial surfaces.</text>
</comment>
<comment type="subunit">
    <text evidence="7">Interacts with LGALS1 and laminin.</text>
</comment>
<proteinExistence type="predicted"/>
<dbReference type="PRINTS" id="PR00258">
    <property type="entry name" value="SPERACTRCPTR"/>
</dbReference>
<feature type="disulfide bond" evidence="9">
    <location>
        <begin position="204"/>
        <end position="268"/>
    </location>
</feature>
<keyword evidence="13" id="KW-1185">Reference proteome</keyword>
<feature type="disulfide bond" evidence="9">
    <location>
        <begin position="1312"/>
        <end position="1373"/>
    </location>
</feature>
<feature type="disulfide bond" evidence="9">
    <location>
        <begin position="437"/>
        <end position="498"/>
    </location>
</feature>
<feature type="disulfide bond" evidence="9">
    <location>
        <begin position="973"/>
        <end position="1037"/>
    </location>
</feature>
<evidence type="ECO:0000259" key="11">
    <source>
        <dbReference type="PROSITE" id="PS50287"/>
    </source>
</evidence>
<evidence type="ECO:0000256" key="2">
    <source>
        <dbReference type="ARBA" id="ARBA00022737"/>
    </source>
</evidence>
<feature type="disulfide bond" evidence="9">
    <location>
        <begin position="577"/>
        <end position="587"/>
    </location>
</feature>
<reference evidence="12 13" key="1">
    <citation type="journal article" date="2012" name="Genome Biol.">
        <title>Sequencing three crocodilian genomes to illuminate the evolution of archosaurs and amniotes.</title>
        <authorList>
            <person name="St John J.A."/>
            <person name="Braun E.L."/>
            <person name="Isberg S.R."/>
            <person name="Miles L.G."/>
            <person name="Chong A.Y."/>
            <person name="Gongora J."/>
            <person name="Dalzell P."/>
            <person name="Moran C."/>
            <person name="Bed'hom B."/>
            <person name="Abzhanov A."/>
            <person name="Burgess S.C."/>
            <person name="Cooksey A.M."/>
            <person name="Castoe T.A."/>
            <person name="Crawford N.G."/>
            <person name="Densmore L.D."/>
            <person name="Drew J.C."/>
            <person name="Edwards S.V."/>
            <person name="Faircloth B.C."/>
            <person name="Fujita M.K."/>
            <person name="Greenwold M.J."/>
            <person name="Hoffmann F.G."/>
            <person name="Howard J.M."/>
            <person name="Iguchi T."/>
            <person name="Janes D.E."/>
            <person name="Khan S.Y."/>
            <person name="Kohno S."/>
            <person name="de Koning A.J."/>
            <person name="Lance S.L."/>
            <person name="McCarthy F.M."/>
            <person name="McCormack J.E."/>
            <person name="Merchant M.E."/>
            <person name="Peterson D.G."/>
            <person name="Pollock D.D."/>
            <person name="Pourmand N."/>
            <person name="Raney B.J."/>
            <person name="Roessler K.A."/>
            <person name="Sanford J.R."/>
            <person name="Sawyer R.H."/>
            <person name="Schmidt C.J."/>
            <person name="Triplett E.W."/>
            <person name="Tuberville T.D."/>
            <person name="Venegas-Anaya M."/>
            <person name="Howard J.T."/>
            <person name="Jarvis E.D."/>
            <person name="Guillette L.J.Jr."/>
            <person name="Glenn T.C."/>
            <person name="Green R.E."/>
            <person name="Ray D.A."/>
        </authorList>
    </citation>
    <scope>NUCLEOTIDE SEQUENCE [LARGE SCALE GENOMIC DNA]</scope>
    <source>
        <strain evidence="12">KSC_2009_1</strain>
    </source>
</reference>
<feature type="disulfide bond" evidence="9">
    <location>
        <begin position="1299"/>
        <end position="1363"/>
    </location>
</feature>
<feature type="disulfide bond" evidence="9">
    <location>
        <begin position="107"/>
        <end position="168"/>
    </location>
</feature>
<feature type="disulfide bond" evidence="9">
    <location>
        <begin position="217"/>
        <end position="278"/>
    </location>
</feature>
<feature type="disulfide bond" evidence="9">
    <location>
        <begin position="656"/>
        <end position="717"/>
    </location>
</feature>
<feature type="domain" description="SRCR" evidence="11">
    <location>
        <begin position="728"/>
        <end position="828"/>
    </location>
</feature>
<feature type="disulfide bond" evidence="9">
    <location>
        <begin position="687"/>
        <end position="697"/>
    </location>
</feature>
<evidence type="ECO:0000256" key="5">
    <source>
        <dbReference type="ARBA" id="ARBA00023180"/>
    </source>
</evidence>
<accession>A0A151M4P8</accession>
<dbReference type="FunFam" id="3.10.250.10:FF:000002">
    <property type="entry name" value="Scavenger receptor cysteine-rich type 1 protein M130"/>
    <property type="match status" value="3"/>
</dbReference>
<dbReference type="SMART" id="SM00202">
    <property type="entry name" value="SR"/>
    <property type="match status" value="12"/>
</dbReference>
<feature type="disulfide bond" evidence="9">
    <location>
        <begin position="797"/>
        <end position="807"/>
    </location>
</feature>
<feature type="disulfide bond" evidence="9">
    <location>
        <begin position="753"/>
        <end position="817"/>
    </location>
</feature>
<evidence type="ECO:0000256" key="8">
    <source>
        <dbReference type="ARBA" id="ARBA00069168"/>
    </source>
</evidence>
<evidence type="ECO:0000313" key="13">
    <source>
        <dbReference type="Proteomes" id="UP000050525"/>
    </source>
</evidence>
<dbReference type="SUPFAM" id="SSF56487">
    <property type="entry name" value="SRCR-like"/>
    <property type="match status" value="12"/>
</dbReference>
<feature type="disulfide bond" evidence="9">
    <location>
        <begin position="424"/>
        <end position="488"/>
    </location>
</feature>
<feature type="disulfide bond" evidence="9">
    <location>
        <begin position="248"/>
        <end position="258"/>
    </location>
</feature>
<keyword evidence="2" id="KW-0677">Repeat</keyword>
<feature type="disulfide bond" evidence="9">
    <location>
        <begin position="1096"/>
        <end position="1157"/>
    </location>
</feature>
<feature type="domain" description="SRCR" evidence="11">
    <location>
        <begin position="838"/>
        <end position="938"/>
    </location>
</feature>
<dbReference type="EMBL" id="AKHW03006597">
    <property type="protein sequence ID" value="KYO19492.1"/>
    <property type="molecule type" value="Genomic_DNA"/>
</dbReference>
<keyword evidence="5" id="KW-0325">Glycoprotein</keyword>
<dbReference type="FunFam" id="3.10.250.10:FF:000007">
    <property type="entry name" value="Soluble scavenger receptor cysteine-rich domain-containing protein SSC5D"/>
    <property type="match status" value="5"/>
</dbReference>
<feature type="disulfide bond" evidence="9">
    <location>
        <begin position="546"/>
        <end position="607"/>
    </location>
</feature>
<keyword evidence="1" id="KW-0732">Signal</keyword>
<feature type="disulfide bond" evidence="9">
    <location>
        <begin position="358"/>
        <end position="368"/>
    </location>
</feature>
<feature type="disulfide bond" evidence="9">
    <location>
        <begin position="1127"/>
        <end position="1137"/>
    </location>
</feature>
<keyword evidence="10" id="KW-0472">Membrane</keyword>
<dbReference type="STRING" id="8496.A0A151M4P8"/>
<feature type="domain" description="SRCR" evidence="11">
    <location>
        <begin position="1058"/>
        <end position="1158"/>
    </location>
</feature>
<feature type="disulfide bond" evidence="9">
    <location>
        <begin position="1083"/>
        <end position="1147"/>
    </location>
</feature>
<feature type="disulfide bond" evidence="9">
    <location>
        <begin position="1343"/>
        <end position="1353"/>
    </location>
</feature>
<feature type="domain" description="SRCR" evidence="11">
    <location>
        <begin position="508"/>
        <end position="608"/>
    </location>
</feature>
<feature type="domain" description="SRCR" evidence="11">
    <location>
        <begin position="948"/>
        <end position="1048"/>
    </location>
</feature>
<feature type="disulfide bond" evidence="9">
    <location>
        <begin position="1236"/>
        <end position="1246"/>
    </location>
</feature>
<feature type="domain" description="SRCR" evidence="11">
    <location>
        <begin position="1168"/>
        <end position="1267"/>
    </location>
</feature>
<evidence type="ECO:0000256" key="7">
    <source>
        <dbReference type="ARBA" id="ARBA00064153"/>
    </source>
</evidence>
<feature type="domain" description="SRCR" evidence="11">
    <location>
        <begin position="69"/>
        <end position="169"/>
    </location>
</feature>
<feature type="disulfide bond" evidence="9">
    <location>
        <begin position="907"/>
        <end position="917"/>
    </location>
</feature>
<feature type="disulfide bond" evidence="9">
    <location>
        <begin position="94"/>
        <end position="158"/>
    </location>
</feature>
<keyword evidence="4" id="KW-0675">Receptor</keyword>
<keyword evidence="10" id="KW-1133">Transmembrane helix</keyword>
<dbReference type="Proteomes" id="UP000050525">
    <property type="component" value="Unassembled WGS sequence"/>
</dbReference>
<feature type="disulfide bond" evidence="9">
    <location>
        <begin position="643"/>
        <end position="707"/>
    </location>
</feature>
<evidence type="ECO:0000256" key="9">
    <source>
        <dbReference type="PROSITE-ProRule" id="PRU00196"/>
    </source>
</evidence>
<feature type="disulfide bond" evidence="9">
    <location>
        <begin position="314"/>
        <end position="378"/>
    </location>
</feature>
<feature type="disulfide bond" evidence="9">
    <location>
        <begin position="986"/>
        <end position="1047"/>
    </location>
</feature>
<dbReference type="PANTHER" id="PTHR19331">
    <property type="entry name" value="SCAVENGER RECEPTOR DOMAIN-CONTAINING"/>
    <property type="match status" value="1"/>
</dbReference>
<dbReference type="PANTHER" id="PTHR19331:SF487">
    <property type="entry name" value="SOLUBLE SCAVENGER RECEPTOR CYSTEINE-RICH DOMAIN-CONTAINING PROTEIN SSC5D"/>
    <property type="match status" value="1"/>
</dbReference>
<evidence type="ECO:0000256" key="6">
    <source>
        <dbReference type="ARBA" id="ARBA00058074"/>
    </source>
</evidence>
<feature type="transmembrane region" description="Helical" evidence="10">
    <location>
        <begin position="1379"/>
        <end position="1403"/>
    </location>
</feature>
<keyword evidence="10" id="KW-0812">Transmembrane</keyword>
<feature type="disulfide bond" evidence="9">
    <location>
        <begin position="138"/>
        <end position="148"/>
    </location>
</feature>
<dbReference type="Pfam" id="PF00530">
    <property type="entry name" value="SRCR"/>
    <property type="match status" value="12"/>
</dbReference>
<dbReference type="Gene3D" id="3.10.250.10">
    <property type="entry name" value="SRCR-like domain"/>
    <property type="match status" value="12"/>
</dbReference>
<name>A0A151M4P8_ALLMI</name>
<dbReference type="PROSITE" id="PS50287">
    <property type="entry name" value="SRCR_2"/>
    <property type="match status" value="12"/>
</dbReference>
<dbReference type="FunFam" id="3.10.250.10:FF:000006">
    <property type="entry name" value="neurotrypsin isoform X2"/>
    <property type="match status" value="4"/>
</dbReference>
<sequence length="1462" mass="155399">MHRNTEGRSQKGISLSEEKTTFCWCLLGRSLAACTGGRTTRIPVLLAWLSVSIPGFLVPGSATPGPAEIRLVNGPSHCAGRVEVFYNNTWGTVCDDTWDLTEAYVVCRQLGCGTALSAPRGSRYGAGSDRIWLDEVNCTGTESALSECSADPWGKHNCNHIEDASVVCSGSDTPDRGPLQLVDGPNSCAGRVEVLHDHQWGTVCDDGWDLTDAGVVCKQLGCGTAVSAPGKAYFGRGHERIWLDEVNCTGLEAALSDCQASSWGKNNCYHGEDASVVCSASNSFDPVAIQLANGTNRCAGRVEVLYNNTWGTICDESWDLTEAQVVCKQLDCGMAVSAPGGAHFGEASDHIWLKKVNCTGTETSLSLCRTTVLEDSSCTHKKDASVVCGGSVPPALAQVRLVKSSSRCAGRVEVFHDGQWGTVCDDDWDLNDAGIVCRQLGCGTAVSAPHKAHFGLGSGPIWLDDINCVGTEAALSECKSKPWGQNDCSHAEDASVVCSDLDIDLASVRLVNGHTRCAGRVEVLHDHQWGTVCDDNWDLKDAGVVCRQLGCGTAVSAPGGAQFGRGSTRVWLDDVNCIGTETSLTQCNARSWGVHNCHHGEDAGVVCSDTTIPEPVHLRLMNGSNRCTGRVEVLHDKQWGTVCDNSWDLTDAEVVCKQLGCGTALSALLEAHFGEGSEHIWLDDVNCNGTETALTECKARPWGNNSCHHGKDAGVVCSDGAIPATKELQLVNGQNRCAGRVEVFHDNQWGTVCDDSWDLKDAGVVCRQLGCGTAVSAPGGARFGRGSNRIWLDDVNCQGTEETLTECRAKRWGNHNCNHGEDAGVVCSGAEIPTSEVLRLVNGLGRCSGTVEVFHDNQWGTVCDDSWDLRDAGVVCRQLGCGTAMLAPGGARFGRGSNRIWLDDVNCQGTEETLTECRARPWGIHNCNNGEAAGVVCSDGAVIGSEKVRVVNGTSRCSGRVEVFHNQQWGTVCDDSWDLRDAAVVCRQLGCGTAESAPSGARFGRGPDPIWLDEVNCVGIETALSECRAGPWGTHNCNHREDAGVVCSDGAIPVTAELRLVQGPNRCSGRVEVFHNQQWGTVCDDSWDLRDAAVVCRQLGCGTAESAPGGARFGRGPDPIWLDEVNCAGTETALSKCRARPWGTHNCNHGEDAGVVCSGRNIPVSAELRLVNGPSHCAGRVEVLYDHEWGTVCDDGWDQKDATVVCRQLNCGKAVSTQGANFGRGSDRIWLDDVNCTGTEATLSECRARSWGDHNCHHGEDVSVVCSGAPPLLLKLVDGPTPCSGRVEVMYNGTWGSVCDSGWGLPEAMVVCKQLGCGTAQSAPGGAQFGFGTGHIWLENMNCTGTESLAIECQYRPLGLGLCIQGSTAGVVCARQTSSGLLCSALIGLVVILALLCSILLYLRIKQNGTIGNPLDHVHLKELGNMGLAAQAQGATYLTAKLGHNGEVDSETAQLVREDIAH</sequence>
<dbReference type="GO" id="GO:0016020">
    <property type="term" value="C:membrane"/>
    <property type="evidence" value="ECO:0007669"/>
    <property type="project" value="InterPro"/>
</dbReference>
<feature type="domain" description="SRCR" evidence="11">
    <location>
        <begin position="399"/>
        <end position="499"/>
    </location>
</feature>
<feature type="disulfide bond" evidence="9">
    <location>
        <begin position="468"/>
        <end position="478"/>
    </location>
</feature>
<evidence type="ECO:0000313" key="12">
    <source>
        <dbReference type="EMBL" id="KYO19492.1"/>
    </source>
</evidence>
<evidence type="ECO:0000256" key="10">
    <source>
        <dbReference type="SAM" id="Phobius"/>
    </source>
</evidence>
<dbReference type="InterPro" id="IPR036772">
    <property type="entry name" value="SRCR-like_dom_sf"/>
</dbReference>
<evidence type="ECO:0000256" key="4">
    <source>
        <dbReference type="ARBA" id="ARBA00023170"/>
    </source>
</evidence>
<feature type="domain" description="SRCR" evidence="11">
    <location>
        <begin position="179"/>
        <end position="279"/>
    </location>
</feature>
<dbReference type="InterPro" id="IPR001190">
    <property type="entry name" value="SRCR"/>
</dbReference>
<feature type="domain" description="SRCR" evidence="11">
    <location>
        <begin position="1274"/>
        <end position="1374"/>
    </location>
</feature>
<feature type="domain" description="SRCR" evidence="11">
    <location>
        <begin position="289"/>
        <end position="389"/>
    </location>
</feature>
<feature type="disulfide bond" evidence="9">
    <location>
        <begin position="327"/>
        <end position="388"/>
    </location>
</feature>
<feature type="disulfide bond" evidence="9">
    <location>
        <begin position="533"/>
        <end position="597"/>
    </location>
</feature>
<feature type="disulfide bond" evidence="9">
    <location>
        <begin position="876"/>
        <end position="937"/>
    </location>
</feature>
<comment type="caution">
    <text evidence="12">The sequence shown here is derived from an EMBL/GenBank/DDBJ whole genome shotgun (WGS) entry which is preliminary data.</text>
</comment>
<feature type="disulfide bond" evidence="9">
    <location>
        <begin position="863"/>
        <end position="927"/>
    </location>
</feature>
<protein>
    <recommendedName>
        <fullName evidence="8">Soluble scavenger receptor cysteine-rich domain-containing protein SSC5D</fullName>
    </recommendedName>
</protein>